<comment type="subcellular location">
    <subcellularLocation>
        <location evidence="13">Nucleus</location>
    </subcellularLocation>
    <subcellularLocation>
        <location evidence="13">Chromosome</location>
        <location evidence="13">Telomere</location>
    </subcellularLocation>
</comment>
<dbReference type="Pfam" id="PF00078">
    <property type="entry name" value="RVT_1"/>
    <property type="match status" value="1"/>
</dbReference>
<dbReference type="GO" id="GO:0000333">
    <property type="term" value="C:telomerase catalytic core complex"/>
    <property type="evidence" value="ECO:0007669"/>
    <property type="project" value="TreeGrafter"/>
</dbReference>
<feature type="region of interest" description="Disordered" evidence="14">
    <location>
        <begin position="1"/>
        <end position="24"/>
    </location>
</feature>
<keyword evidence="17" id="KW-1185">Reference proteome</keyword>
<dbReference type="Gene3D" id="3.30.70.2630">
    <property type="match status" value="1"/>
</dbReference>
<evidence type="ECO:0000259" key="15">
    <source>
        <dbReference type="PROSITE" id="PS50878"/>
    </source>
</evidence>
<keyword evidence="4 13" id="KW-0158">Chromosome</keyword>
<keyword evidence="9 13" id="KW-0779">Telomere</keyword>
<dbReference type="Pfam" id="PF21399">
    <property type="entry name" value="TERT_C"/>
    <property type="match status" value="1"/>
</dbReference>
<keyword evidence="16" id="KW-0687">Ribonucleoprotein</keyword>
<keyword evidence="7 13" id="KW-0479">Metal-binding</keyword>
<dbReference type="GO" id="GO:0007004">
    <property type="term" value="P:telomere maintenance via telomerase"/>
    <property type="evidence" value="ECO:0007669"/>
    <property type="project" value="TreeGrafter"/>
</dbReference>
<evidence type="ECO:0000313" key="17">
    <source>
        <dbReference type="Proteomes" id="UP001056384"/>
    </source>
</evidence>
<evidence type="ECO:0000256" key="3">
    <source>
        <dbReference type="ARBA" id="ARBA00016182"/>
    </source>
</evidence>
<dbReference type="InterPro" id="IPR021891">
    <property type="entry name" value="Telomerase_RBD"/>
</dbReference>
<dbReference type="GO" id="GO:0070034">
    <property type="term" value="F:telomerase RNA binding"/>
    <property type="evidence" value="ECO:0007669"/>
    <property type="project" value="TreeGrafter"/>
</dbReference>
<sequence length="1101" mass="125675">MKRKRTSRTAQSSNKKRKTDEALVRRPQHALLHKYYPEVVTLRQYLASRLPKKRRRRLQQYGQDADQEHDLRLACLLDQTLVGVFHHIQIDDNSFADDDITLFTQQVSECDAAPSLTPGRLKQPEIVDFVIWMLFRKQNNNLRPQHLLCQNYQKYVRPNDDGPGPDIVPSIPGVYSSGRHDNVETLKSHPWTAVPDLLGRGSERILGDVFMDCGLFTPIGDSNNLVQLCGQPMSDLPVLCAFDRHDVADDAALDESAPSETQRQQDRRRGFADIRFARHRMLYARPSLNAKGAVRFGLHHVHVLNRFREVGERAQTHHIMKYIFPYQFGLHNVLRADLDSRDTSQTFKDYAVREAEIAIAAHRQKQKNPAAVQESRHLPALPKRLRVDAETLVQRLRKRHSRCAYFALLDHYCSHQSPEDEDTGSPVHNACTMSQVSAFCRAVVVKVFPKEFWGVGDVGAMNRRTVLTNVDRFVHLRRFETLSLHDVLQKMALDIAWLGPRTQALGGRTSMSDTTKRRELLAELLYYLFDSFLMPLIRSHFHVTESNAQRNQLLYFRHDVWKVLSEPAMANLKTSMLEAYEASNSVSTLTARQLGVSHVRLVPKESGMRPIINLRRRVQKLQHGHVVLGRSINSLLTPTFSVLNYEKSRSRNSLGSALFSVDDIFPRLQSYRKILSEQGLLGQRLYFAKVDVQACFDSIPQQRLMQLARRIIGDDEYQIAKYSRAKLLGSHSRETPGFGAKPSWKFITKAVPADEIFDFKAEMSSDIDEGRRRAVYINGLAAKHESRGAMLSLLQEHIESNLIQIGKHLYRQKQGITQGSVVSSLLCSYFYADMERKVLGFVNDGKSVLLRLIDDFLVISTERSVAEKFMRTMHAGIPEYGVEVKLEKSRANFELEIDGKAIPVLTSTAFPYCGNGINTATLDLSKDNDRKRRTNIADSVAVEYSKVPGQTFYRKLQNSLKLQMRAMLLSTSYNSVDTVLSNLYYTFIEVAQKSYHYIRSLPLAKQPPSKLFIRATDDMIKLACVLMKRRIRTSKDVMTYECCITAAQARWLACTAFTDVLRRRQTKHQALLAWLHAQLALPALRAQERVLRPAVGRCAQV</sequence>
<dbReference type="PANTHER" id="PTHR12066">
    <property type="entry name" value="TELOMERASE REVERSE TRANSCRIPTASE"/>
    <property type="match status" value="1"/>
</dbReference>
<proteinExistence type="inferred from homology"/>
<name>A0A9Q9B2W4_9PEZI</name>
<evidence type="ECO:0000256" key="5">
    <source>
        <dbReference type="ARBA" id="ARBA00022679"/>
    </source>
</evidence>
<keyword evidence="10 13" id="KW-0695">RNA-directed DNA polymerase</keyword>
<feature type="domain" description="Reverse transcriptase" evidence="15">
    <location>
        <begin position="583"/>
        <end position="917"/>
    </location>
</feature>
<dbReference type="EC" id="2.7.7.49" evidence="2 13"/>
<keyword evidence="11 13" id="KW-0539">Nucleus</keyword>
<dbReference type="CDD" id="cd01648">
    <property type="entry name" value="TERT"/>
    <property type="match status" value="1"/>
</dbReference>
<protein>
    <recommendedName>
        <fullName evidence="3 13">Telomerase reverse transcriptase</fullName>
        <ecNumber evidence="2 13">2.7.7.49</ecNumber>
    </recommendedName>
    <alternativeName>
        <fullName evidence="13">Telomerase catalytic subunit</fullName>
    </alternativeName>
</protein>
<accession>A0A9Q9B2W4</accession>
<dbReference type="Pfam" id="PF12009">
    <property type="entry name" value="Telomerase_RBD"/>
    <property type="match status" value="1"/>
</dbReference>
<gene>
    <name evidence="16" type="ORF">Slin15195_G112720</name>
</gene>
<dbReference type="PANTHER" id="PTHR12066:SF0">
    <property type="entry name" value="TELOMERASE REVERSE TRANSCRIPTASE"/>
    <property type="match status" value="1"/>
</dbReference>
<evidence type="ECO:0000256" key="4">
    <source>
        <dbReference type="ARBA" id="ARBA00022454"/>
    </source>
</evidence>
<dbReference type="GO" id="GO:0000781">
    <property type="term" value="C:chromosome, telomeric region"/>
    <property type="evidence" value="ECO:0007669"/>
    <property type="project" value="UniProtKB-SubCell"/>
</dbReference>
<evidence type="ECO:0000256" key="9">
    <source>
        <dbReference type="ARBA" id="ARBA00022895"/>
    </source>
</evidence>
<dbReference type="Gene3D" id="1.10.357.90">
    <property type="match status" value="1"/>
</dbReference>
<dbReference type="InterPro" id="IPR003545">
    <property type="entry name" value="Telomerase_RT"/>
</dbReference>
<reference evidence="16" key="1">
    <citation type="submission" date="2022-06" db="EMBL/GenBank/DDBJ databases">
        <title>Complete genome sequences of two strains of the flax pathogen Septoria linicola.</title>
        <authorList>
            <person name="Lapalu N."/>
            <person name="Simon A."/>
            <person name="Demenou B."/>
            <person name="Paumier D."/>
            <person name="Guillot M.-P."/>
            <person name="Gout L."/>
            <person name="Valade R."/>
        </authorList>
    </citation>
    <scope>NUCLEOTIDE SEQUENCE</scope>
    <source>
        <strain evidence="16">SE15195</strain>
    </source>
</reference>
<dbReference type="PROSITE" id="PS50878">
    <property type="entry name" value="RT_POL"/>
    <property type="match status" value="1"/>
</dbReference>
<dbReference type="SMART" id="SM00975">
    <property type="entry name" value="Telomerase_RBD"/>
    <property type="match status" value="1"/>
</dbReference>
<dbReference type="GO" id="GO:0046872">
    <property type="term" value="F:metal ion binding"/>
    <property type="evidence" value="ECO:0007669"/>
    <property type="project" value="UniProtKB-KW"/>
</dbReference>
<comment type="similarity">
    <text evidence="1 13">Belongs to the reverse transcriptase family. Telomerase subfamily.</text>
</comment>
<dbReference type="Proteomes" id="UP001056384">
    <property type="component" value="Chromosome 10"/>
</dbReference>
<evidence type="ECO:0000256" key="10">
    <source>
        <dbReference type="ARBA" id="ARBA00022918"/>
    </source>
</evidence>
<keyword evidence="5 13" id="KW-0808">Transferase</keyword>
<dbReference type="GO" id="GO:0003720">
    <property type="term" value="F:telomerase activity"/>
    <property type="evidence" value="ECO:0007669"/>
    <property type="project" value="InterPro"/>
</dbReference>
<evidence type="ECO:0000256" key="11">
    <source>
        <dbReference type="ARBA" id="ARBA00023242"/>
    </source>
</evidence>
<dbReference type="PRINTS" id="PR01365">
    <property type="entry name" value="TELOMERASERT"/>
</dbReference>
<evidence type="ECO:0000256" key="14">
    <source>
        <dbReference type="SAM" id="MobiDB-lite"/>
    </source>
</evidence>
<comment type="function">
    <text evidence="13">Telomerase is a ribonucleoprotein enzyme essential for the replication of chromosome termini in most eukaryotes. It elongates telomeres. It is a reverse transcriptase that adds simple sequence repeats to chromosome ends by copying a template sequence within the RNA component of the enzyme.</text>
</comment>
<dbReference type="InterPro" id="IPR049139">
    <property type="entry name" value="TERT_C"/>
</dbReference>
<evidence type="ECO:0000256" key="13">
    <source>
        <dbReference type="RuleBase" id="RU365061"/>
    </source>
</evidence>
<dbReference type="GO" id="GO:0042162">
    <property type="term" value="F:telomeric DNA binding"/>
    <property type="evidence" value="ECO:0007669"/>
    <property type="project" value="TreeGrafter"/>
</dbReference>
<keyword evidence="8 13" id="KW-0460">Magnesium</keyword>
<dbReference type="InterPro" id="IPR000477">
    <property type="entry name" value="RT_dom"/>
</dbReference>
<dbReference type="Gene3D" id="1.10.132.70">
    <property type="match status" value="1"/>
</dbReference>
<evidence type="ECO:0000256" key="8">
    <source>
        <dbReference type="ARBA" id="ARBA00022842"/>
    </source>
</evidence>
<evidence type="ECO:0000256" key="12">
    <source>
        <dbReference type="ARBA" id="ARBA00048173"/>
    </source>
</evidence>
<comment type="catalytic activity">
    <reaction evidence="12 13">
        <text>DNA(n) + a 2'-deoxyribonucleoside 5'-triphosphate = DNA(n+1) + diphosphate</text>
        <dbReference type="Rhea" id="RHEA:22508"/>
        <dbReference type="Rhea" id="RHEA-COMP:17339"/>
        <dbReference type="Rhea" id="RHEA-COMP:17340"/>
        <dbReference type="ChEBI" id="CHEBI:33019"/>
        <dbReference type="ChEBI" id="CHEBI:61560"/>
        <dbReference type="ChEBI" id="CHEBI:173112"/>
        <dbReference type="EC" id="2.7.7.49"/>
    </reaction>
</comment>
<organism evidence="16 17">
    <name type="scientific">Septoria linicola</name>
    <dbReference type="NCBI Taxonomy" id="215465"/>
    <lineage>
        <taxon>Eukaryota</taxon>
        <taxon>Fungi</taxon>
        <taxon>Dikarya</taxon>
        <taxon>Ascomycota</taxon>
        <taxon>Pezizomycotina</taxon>
        <taxon>Dothideomycetes</taxon>
        <taxon>Dothideomycetidae</taxon>
        <taxon>Mycosphaerellales</taxon>
        <taxon>Mycosphaerellaceae</taxon>
        <taxon>Septoria</taxon>
    </lineage>
</organism>
<dbReference type="AlphaFoldDB" id="A0A9Q9B2W4"/>
<evidence type="ECO:0000313" key="16">
    <source>
        <dbReference type="EMBL" id="USW57953.1"/>
    </source>
</evidence>
<evidence type="ECO:0000256" key="2">
    <source>
        <dbReference type="ARBA" id="ARBA00012493"/>
    </source>
</evidence>
<dbReference type="EMBL" id="CP099427">
    <property type="protein sequence ID" value="USW57953.1"/>
    <property type="molecule type" value="Genomic_DNA"/>
</dbReference>
<keyword evidence="6 13" id="KW-0548">Nucleotidyltransferase</keyword>
<evidence type="ECO:0000256" key="6">
    <source>
        <dbReference type="ARBA" id="ARBA00022695"/>
    </source>
</evidence>
<evidence type="ECO:0000256" key="7">
    <source>
        <dbReference type="ARBA" id="ARBA00022723"/>
    </source>
</evidence>
<evidence type="ECO:0000256" key="1">
    <source>
        <dbReference type="ARBA" id="ARBA00008001"/>
    </source>
</evidence>